<feature type="compositionally biased region" description="Gly residues" evidence="1">
    <location>
        <begin position="460"/>
        <end position="471"/>
    </location>
</feature>
<protein>
    <submittedName>
        <fullName evidence="3">Uncharacterized protein</fullName>
    </submittedName>
</protein>
<sequence>MASDSTPQPQGNAFDKPHHPGNPHLNFLPLYLTIVAIFVMSVGVKILTVILKKRHEKKRDPDVEQQQLDFFEKWWYPWRYDKHGRKKKLPPRKKLGEGDAGSNDGASSGSGESPGTSSSKTPVADAPPQLPALAHHRESALDRLVYRTGGNPADDAAASPALMSGALSPNSLPSPIRLDKLNSRLGRAGETDAASVLSDPDAAALEGLISDSDSNSSRSRLPAVNPFTSKPFRSPAPYRSSSEYSGSSTRRSGSNAAGKGYGGLCPLPEQDSKLNNSNRSNSGQSGRSLSRDGQFYDVLLRSAIDERDFSNGYGASTASSSSRDGNGDKRSHISSSSKDKQYRSSRTASSRDKQSSSEPTKERSADNAKGALSRAASSSRHRDPYSRHEGSSSRHTGSSSRQAAPSSSRAAQSSHHPSSSSRAREPSSSRNQTTSSRTTTASSSSPSTGPTNPPPPPVRKGGGSALGGGKFKGVVVQEEQWRQRLREREAEAARKKAEEDAEKKNRKNKKGDDHKGKGKKDK</sequence>
<feature type="compositionally biased region" description="Basic and acidic residues" evidence="1">
    <location>
        <begin position="349"/>
        <end position="366"/>
    </location>
</feature>
<feature type="compositionally biased region" description="Polar residues" evidence="1">
    <location>
        <begin position="313"/>
        <end position="324"/>
    </location>
</feature>
<feature type="region of interest" description="Disordered" evidence="1">
    <location>
        <begin position="84"/>
        <end position="128"/>
    </location>
</feature>
<feature type="compositionally biased region" description="Basic and acidic residues" evidence="1">
    <location>
        <begin position="325"/>
        <end position="342"/>
    </location>
</feature>
<keyword evidence="2" id="KW-0472">Membrane</keyword>
<feature type="compositionally biased region" description="Basic residues" evidence="1">
    <location>
        <begin position="84"/>
        <end position="93"/>
    </location>
</feature>
<feature type="region of interest" description="Disordered" evidence="1">
    <location>
        <begin position="147"/>
        <end position="173"/>
    </location>
</feature>
<name>A0AA38S8N9_9PEZI</name>
<keyword evidence="2" id="KW-0812">Transmembrane</keyword>
<feature type="compositionally biased region" description="Basic and acidic residues" evidence="1">
    <location>
        <begin position="380"/>
        <end position="392"/>
    </location>
</feature>
<comment type="caution">
    <text evidence="3">The sequence shown here is derived from an EMBL/GenBank/DDBJ whole genome shotgun (WGS) entry which is preliminary data.</text>
</comment>
<feature type="compositionally biased region" description="Basic and acidic residues" evidence="1">
    <location>
        <begin position="479"/>
        <end position="503"/>
    </location>
</feature>
<feature type="compositionally biased region" description="Low complexity" evidence="1">
    <location>
        <begin position="274"/>
        <end position="288"/>
    </location>
</feature>
<keyword evidence="4" id="KW-1185">Reference proteome</keyword>
<reference evidence="3" key="1">
    <citation type="submission" date="2022-07" db="EMBL/GenBank/DDBJ databases">
        <title>Fungi with potential for degradation of polypropylene.</title>
        <authorList>
            <person name="Gostincar C."/>
        </authorList>
    </citation>
    <scope>NUCLEOTIDE SEQUENCE</scope>
    <source>
        <strain evidence="3">EXF-13287</strain>
    </source>
</reference>
<accession>A0AA38S8N9</accession>
<proteinExistence type="predicted"/>
<evidence type="ECO:0000256" key="1">
    <source>
        <dbReference type="SAM" id="MobiDB-lite"/>
    </source>
</evidence>
<feature type="region of interest" description="Disordered" evidence="1">
    <location>
        <begin position="208"/>
        <end position="293"/>
    </location>
</feature>
<evidence type="ECO:0000313" key="4">
    <source>
        <dbReference type="Proteomes" id="UP001174691"/>
    </source>
</evidence>
<feature type="region of interest" description="Disordered" evidence="1">
    <location>
        <begin position="306"/>
        <end position="522"/>
    </location>
</feature>
<organism evidence="3 4">
    <name type="scientific">Coniochaeta hoffmannii</name>
    <dbReference type="NCBI Taxonomy" id="91930"/>
    <lineage>
        <taxon>Eukaryota</taxon>
        <taxon>Fungi</taxon>
        <taxon>Dikarya</taxon>
        <taxon>Ascomycota</taxon>
        <taxon>Pezizomycotina</taxon>
        <taxon>Sordariomycetes</taxon>
        <taxon>Sordariomycetidae</taxon>
        <taxon>Coniochaetales</taxon>
        <taxon>Coniochaetaceae</taxon>
        <taxon>Coniochaeta</taxon>
    </lineage>
</organism>
<evidence type="ECO:0000313" key="3">
    <source>
        <dbReference type="EMBL" id="KAJ9158280.1"/>
    </source>
</evidence>
<dbReference type="EMBL" id="JANBVN010000039">
    <property type="protein sequence ID" value="KAJ9158280.1"/>
    <property type="molecule type" value="Genomic_DNA"/>
</dbReference>
<feature type="compositionally biased region" description="Low complexity" evidence="1">
    <location>
        <begin position="428"/>
        <end position="450"/>
    </location>
</feature>
<keyword evidence="2" id="KW-1133">Transmembrane helix</keyword>
<feature type="transmembrane region" description="Helical" evidence="2">
    <location>
        <begin position="30"/>
        <end position="51"/>
    </location>
</feature>
<gene>
    <name evidence="3" type="ORF">NKR19_g3497</name>
</gene>
<feature type="compositionally biased region" description="Low complexity" evidence="1">
    <location>
        <begin position="238"/>
        <end position="254"/>
    </location>
</feature>
<evidence type="ECO:0000256" key="2">
    <source>
        <dbReference type="SAM" id="Phobius"/>
    </source>
</evidence>
<feature type="compositionally biased region" description="Low complexity" evidence="1">
    <location>
        <begin position="100"/>
        <end position="119"/>
    </location>
</feature>
<dbReference type="Proteomes" id="UP001174691">
    <property type="component" value="Unassembled WGS sequence"/>
</dbReference>
<feature type="compositionally biased region" description="Low complexity" evidence="1">
    <location>
        <begin position="210"/>
        <end position="220"/>
    </location>
</feature>
<feature type="compositionally biased region" description="Low complexity" evidence="1">
    <location>
        <begin position="393"/>
        <end position="421"/>
    </location>
</feature>
<dbReference type="AlphaFoldDB" id="A0AA38S8N9"/>